<gene>
    <name evidence="2" type="ORF">CKAN_00163400</name>
</gene>
<feature type="compositionally biased region" description="Acidic residues" evidence="1">
    <location>
        <begin position="372"/>
        <end position="381"/>
    </location>
</feature>
<feature type="region of interest" description="Disordered" evidence="1">
    <location>
        <begin position="147"/>
        <end position="166"/>
    </location>
</feature>
<keyword evidence="3" id="KW-1185">Reference proteome</keyword>
<evidence type="ECO:0000313" key="3">
    <source>
        <dbReference type="Proteomes" id="UP000283530"/>
    </source>
</evidence>
<dbReference type="SUPFAM" id="SSF48452">
    <property type="entry name" value="TPR-like"/>
    <property type="match status" value="1"/>
</dbReference>
<reference evidence="2 3" key="1">
    <citation type="journal article" date="2019" name="Nat. Plants">
        <title>Stout camphor tree genome fills gaps in understanding of flowering plant genome evolution.</title>
        <authorList>
            <person name="Chaw S.M."/>
            <person name="Liu Y.C."/>
            <person name="Wu Y.W."/>
            <person name="Wang H.Y."/>
            <person name="Lin C.I."/>
            <person name="Wu C.S."/>
            <person name="Ke H.M."/>
            <person name="Chang L.Y."/>
            <person name="Hsu C.Y."/>
            <person name="Yang H.T."/>
            <person name="Sudianto E."/>
            <person name="Hsu M.H."/>
            <person name="Wu K.P."/>
            <person name="Wang L.N."/>
            <person name="Leebens-Mack J.H."/>
            <person name="Tsai I.J."/>
        </authorList>
    </citation>
    <scope>NUCLEOTIDE SEQUENCE [LARGE SCALE GENOMIC DNA]</scope>
    <source>
        <strain evidence="3">cv. Chaw 1501</strain>
        <tissue evidence="2">Young leaves</tissue>
    </source>
</reference>
<feature type="compositionally biased region" description="Gly residues" evidence="1">
    <location>
        <begin position="236"/>
        <end position="246"/>
    </location>
</feature>
<dbReference type="OrthoDB" id="439046at2759"/>
<dbReference type="Gene3D" id="1.25.40.10">
    <property type="entry name" value="Tetratricopeptide repeat domain"/>
    <property type="match status" value="1"/>
</dbReference>
<dbReference type="EMBL" id="QPKB01000001">
    <property type="protein sequence ID" value="RWR73361.1"/>
    <property type="molecule type" value="Genomic_DNA"/>
</dbReference>
<comment type="caution">
    <text evidence="2">The sequence shown here is derived from an EMBL/GenBank/DDBJ whole genome shotgun (WGS) entry which is preliminary data.</text>
</comment>
<dbReference type="InterPro" id="IPR011990">
    <property type="entry name" value="TPR-like_helical_dom_sf"/>
</dbReference>
<sequence length="404" mass="43983">MGLTFLKPTIRRESAREKENLLCLDVVTALEAIQRLRFFLTCYKIPCDSSLLAGDHGLVVLFLVEFESDFYLAMLLRSSSTPILNSWLPLSKDSSPEPDLIPLPRNRSITHLSPSMLLTASLNSPSSSDESIGISSKRLTRTLSDSHVGDLVRPPTVPKKKPFSQFPNRLPSIAVKEEEGEEERGSDSVSSSLLFTSSGLNETVLGAEGCSVLGSKMKDMSSATLFSGEGFGSGGGGGVCGGGRGGGADDEDGESGFSDSNHGNNSTDAHYQKMIEADPGNGLLLSNYARFLKEVRGDLPRAEEYCGRAILANPSDGNVLSLYADLIWQSHKDAQRAESYFEQAVRAAPMTGKGYYWLYVMASYARFLWDAEEEEGEDEDQEREKTQPFFSEMPPSQLPLTAAS</sequence>
<evidence type="ECO:0000256" key="1">
    <source>
        <dbReference type="SAM" id="MobiDB-lite"/>
    </source>
</evidence>
<proteinExistence type="predicted"/>
<dbReference type="PANTHER" id="PTHR26312:SF215">
    <property type="entry name" value="TPR REPEAT PROTEIN"/>
    <property type="match status" value="1"/>
</dbReference>
<feature type="region of interest" description="Disordered" evidence="1">
    <location>
        <begin position="236"/>
        <end position="267"/>
    </location>
</feature>
<name>A0A443N4C9_9MAGN</name>
<dbReference type="Proteomes" id="UP000283530">
    <property type="component" value="Unassembled WGS sequence"/>
</dbReference>
<dbReference type="AlphaFoldDB" id="A0A443N4C9"/>
<organism evidence="2 3">
    <name type="scientific">Cinnamomum micranthum f. kanehirae</name>
    <dbReference type="NCBI Taxonomy" id="337451"/>
    <lineage>
        <taxon>Eukaryota</taxon>
        <taxon>Viridiplantae</taxon>
        <taxon>Streptophyta</taxon>
        <taxon>Embryophyta</taxon>
        <taxon>Tracheophyta</taxon>
        <taxon>Spermatophyta</taxon>
        <taxon>Magnoliopsida</taxon>
        <taxon>Magnoliidae</taxon>
        <taxon>Laurales</taxon>
        <taxon>Lauraceae</taxon>
        <taxon>Cinnamomum</taxon>
    </lineage>
</organism>
<feature type="region of interest" description="Disordered" evidence="1">
    <location>
        <begin position="372"/>
        <end position="404"/>
    </location>
</feature>
<protein>
    <submittedName>
        <fullName evidence="2">Putative Tetratricopeptide repeat-like superfamily protein</fullName>
    </submittedName>
</protein>
<dbReference type="PANTHER" id="PTHR26312">
    <property type="entry name" value="TETRATRICOPEPTIDE REPEAT PROTEIN 5"/>
    <property type="match status" value="1"/>
</dbReference>
<accession>A0A443N4C9</accession>
<evidence type="ECO:0000313" key="2">
    <source>
        <dbReference type="EMBL" id="RWR73361.1"/>
    </source>
</evidence>